<dbReference type="Gene3D" id="3.90.340.10">
    <property type="entry name" value="Nitric Oxide Synthase, Chain A, domain 1"/>
    <property type="match status" value="1"/>
</dbReference>
<dbReference type="GO" id="GO:0031430">
    <property type="term" value="C:M band"/>
    <property type="evidence" value="ECO:0007669"/>
    <property type="project" value="UniProtKB-SubCell"/>
</dbReference>
<dbReference type="Pfam" id="PF00412">
    <property type="entry name" value="LIM"/>
    <property type="match status" value="4"/>
</dbReference>
<evidence type="ECO:0000256" key="14">
    <source>
        <dbReference type="ARBA" id="ARBA00022833"/>
    </source>
</evidence>
<evidence type="ECO:0000313" key="28">
    <source>
        <dbReference type="Proteomes" id="UP000728032"/>
    </source>
</evidence>
<dbReference type="SMART" id="SM00132">
    <property type="entry name" value="LIM"/>
    <property type="match status" value="4"/>
</dbReference>
<dbReference type="GO" id="GO:0046872">
    <property type="term" value="F:metal ion binding"/>
    <property type="evidence" value="ECO:0007669"/>
    <property type="project" value="UniProtKB-KW"/>
</dbReference>
<evidence type="ECO:0000256" key="3">
    <source>
        <dbReference type="ARBA" id="ARBA00001974"/>
    </source>
</evidence>
<keyword evidence="19" id="KW-0408">Iron</keyword>
<dbReference type="AlphaFoldDB" id="A0A7R9LAB9"/>
<dbReference type="CDD" id="cd09336">
    <property type="entry name" value="LIM1_Paxillin_like"/>
    <property type="match status" value="1"/>
</dbReference>
<evidence type="ECO:0000259" key="26">
    <source>
        <dbReference type="PROSITE" id="PS50902"/>
    </source>
</evidence>
<dbReference type="CDD" id="cd09337">
    <property type="entry name" value="LIM2_Paxillin_like"/>
    <property type="match status" value="1"/>
</dbReference>
<evidence type="ECO:0000256" key="17">
    <source>
        <dbReference type="ARBA" id="ARBA00022949"/>
    </source>
</evidence>
<evidence type="ECO:0000256" key="8">
    <source>
        <dbReference type="ARBA" id="ARBA00022490"/>
    </source>
</evidence>
<dbReference type="InterPro" id="IPR050607">
    <property type="entry name" value="NOS"/>
</dbReference>
<feature type="region of interest" description="Disordered" evidence="24">
    <location>
        <begin position="207"/>
        <end position="226"/>
    </location>
</feature>
<comment type="similarity">
    <text evidence="6">Belongs to the NOS family.</text>
</comment>
<keyword evidence="28" id="KW-1185">Reference proteome</keyword>
<dbReference type="Pfam" id="PF00258">
    <property type="entry name" value="Flavodoxin_1"/>
    <property type="match status" value="1"/>
</dbReference>
<dbReference type="InterPro" id="IPR036119">
    <property type="entry name" value="NOS_N_sf"/>
</dbReference>
<keyword evidence="17" id="KW-0965">Cell junction</keyword>
<comment type="cofactor">
    <cofactor evidence="1">
        <name>FMN</name>
        <dbReference type="ChEBI" id="CHEBI:58210"/>
    </cofactor>
</comment>
<dbReference type="InterPro" id="IPR029039">
    <property type="entry name" value="Flavoprotein-like_sf"/>
</dbReference>
<evidence type="ECO:0000256" key="22">
    <source>
        <dbReference type="ARBA" id="ARBA00037833"/>
    </source>
</evidence>
<protein>
    <recommendedName>
        <fullName evidence="7">nitric-oxide synthase (NADPH)</fullName>
        <ecNumber evidence="7">1.14.13.39</ecNumber>
    </recommendedName>
</protein>
<evidence type="ECO:0000256" key="9">
    <source>
        <dbReference type="ARBA" id="ARBA00022553"/>
    </source>
</evidence>
<dbReference type="GO" id="GO:0005925">
    <property type="term" value="C:focal adhesion"/>
    <property type="evidence" value="ECO:0007669"/>
    <property type="project" value="UniProtKB-SubCell"/>
</dbReference>
<dbReference type="GO" id="GO:0004517">
    <property type="term" value="F:nitric-oxide synthase activity"/>
    <property type="evidence" value="ECO:0007669"/>
    <property type="project" value="UniProtKB-EC"/>
</dbReference>
<evidence type="ECO:0000256" key="16">
    <source>
        <dbReference type="ARBA" id="ARBA00022860"/>
    </source>
</evidence>
<dbReference type="GO" id="GO:0006809">
    <property type="term" value="P:nitric oxide biosynthetic process"/>
    <property type="evidence" value="ECO:0007669"/>
    <property type="project" value="InterPro"/>
</dbReference>
<sequence length="972" mass="108953">MDDLDSLLSDLEKATTHLKKQPGTTSGWKMSTPADITTTTAPKLSKNYEYYGSDEVVIKNSDHMFVKCLKILLFLSPPALNYLSVAPAASLSKRNNGPKVRPQIARQVVCVTNGNSGYYGRDRSDSTQVNQLIHNLEHNLHNPHSPTHVHHVHTSPVHKSPPAARSPVHVHSHSPATAPLGHRPYQARITDTDAGLLIESYKPRCQTSNTVTSEQPQRGILSSPKQVQHVHTGTGASNATQELDDLMASLSDFKLKDRPIGSSDYGKVSSKPATTPGGQQLDNIIGSLQSDMSRHGVDTAAKGHCQACHKPIVGQVVTALGKTWHPEHFTCLNCGIELGTKNFFERDGNPYCETDYHNLFSPRCAYCNASILDKCITALDRTWHPEHFFCAHCGKNFGDDGYHEKDGRPYCRTDYFELFAPKCGGCNTAITDNYISALSTQWHPECFVCRDCRSPFNGGSFFDHEGQPYCETHYHAKRGSLCAGCHKPITGRCITAMYRKYHPEHFVCSFCLKQLNKGTFKENNDKPYCHNCFDKLSAITIFPQRVGKREFRVWNLQLISYAGYAVEGSPAPVSSATKIIGDPLNLEFTQLCESLGWKSKRTKWDVLPLVLSVPDEDPQVFTLPEELVVRVPIVHPRYKWFEELDIQWYALPAVSNMMFDVGGLEFPACPFSGWYMVTEIATRDLCDPQRYNILEEVARRMGLDVRTNTSLWKDSAIVEINIAVLYSYQRANVTIVDHHTAAESFMKHLDNEQRLRGGCPADWVWVVPPISGSLTPVFHQEMLYYELKPSYEYQEPAWRTHEWHQLPGTRMDRRGSSNGGTPRKLRFKEIARAVKFTSNLFGKALSKRIKATILYATETGKSELFAKRLAHIFLHAFNVSVLCMDTYDMSHLEHEALLLIVTSTFGNGDPPENGEVFARQLQAIKVTGDTTPDIESVRNINTSYLRISVDSSDMPNSVAHDDGITPIGPLSN</sequence>
<dbReference type="GO" id="GO:0005856">
    <property type="term" value="C:cytoskeleton"/>
    <property type="evidence" value="ECO:0007669"/>
    <property type="project" value="UniProtKB-SubCell"/>
</dbReference>
<evidence type="ECO:0000256" key="7">
    <source>
        <dbReference type="ARBA" id="ARBA00012989"/>
    </source>
</evidence>
<evidence type="ECO:0000256" key="20">
    <source>
        <dbReference type="ARBA" id="ARBA00023038"/>
    </source>
</evidence>
<dbReference type="PRINTS" id="PR00369">
    <property type="entry name" value="FLAVODOXIN"/>
</dbReference>
<evidence type="ECO:0000256" key="21">
    <source>
        <dbReference type="ARBA" id="ARBA00023212"/>
    </source>
</evidence>
<dbReference type="InterPro" id="IPR001904">
    <property type="entry name" value="Paxillin_Lim_dom4"/>
</dbReference>
<dbReference type="InterPro" id="IPR001094">
    <property type="entry name" value="Flavdoxin-like"/>
</dbReference>
<feature type="domain" description="LIM zinc-binding" evidence="25">
    <location>
        <begin position="481"/>
        <end position="539"/>
    </location>
</feature>
<evidence type="ECO:0000256" key="18">
    <source>
        <dbReference type="ARBA" id="ARBA00023002"/>
    </source>
</evidence>
<evidence type="ECO:0000256" key="15">
    <source>
        <dbReference type="ARBA" id="ARBA00022857"/>
    </source>
</evidence>
<comment type="cofactor">
    <cofactor evidence="3">
        <name>FAD</name>
        <dbReference type="ChEBI" id="CHEBI:57692"/>
    </cofactor>
</comment>
<evidence type="ECO:0000313" key="27">
    <source>
        <dbReference type="EMBL" id="CAD7637871.1"/>
    </source>
</evidence>
<comment type="cofactor">
    <cofactor evidence="2">
        <name>heme b</name>
        <dbReference type="ChEBI" id="CHEBI:60344"/>
    </cofactor>
</comment>
<dbReference type="GO" id="GO:0010181">
    <property type="term" value="F:FMN binding"/>
    <property type="evidence" value="ECO:0007669"/>
    <property type="project" value="InterPro"/>
</dbReference>
<dbReference type="Gene3D" id="2.10.110.10">
    <property type="entry name" value="Cysteine Rich Protein"/>
    <property type="match status" value="3"/>
</dbReference>
<dbReference type="SUPFAM" id="SSF52218">
    <property type="entry name" value="Flavoproteins"/>
    <property type="match status" value="1"/>
</dbReference>
<dbReference type="CDD" id="cd09411">
    <property type="entry name" value="LIM4_Paxillin"/>
    <property type="match status" value="1"/>
</dbReference>
<dbReference type="GO" id="GO:0005516">
    <property type="term" value="F:calmodulin binding"/>
    <property type="evidence" value="ECO:0007669"/>
    <property type="project" value="UniProtKB-KW"/>
</dbReference>
<evidence type="ECO:0000256" key="10">
    <source>
        <dbReference type="ARBA" id="ARBA00022617"/>
    </source>
</evidence>
<keyword evidence="16" id="KW-0112">Calmodulin-binding</keyword>
<dbReference type="FunFam" id="2.10.110.10:FF:000018">
    <property type="entry name" value="Paxillin isoform 1"/>
    <property type="match status" value="1"/>
</dbReference>
<dbReference type="SUPFAM" id="SSF57716">
    <property type="entry name" value="Glucocorticoid receptor-like (DNA-binding domain)"/>
    <property type="match status" value="5"/>
</dbReference>
<dbReference type="Gene3D" id="3.40.50.360">
    <property type="match status" value="1"/>
</dbReference>
<dbReference type="InterPro" id="IPR047075">
    <property type="entry name" value="Paxillin_TGFB1I1_LIM_dom1"/>
</dbReference>
<comment type="subcellular location">
    <subcellularLocation>
        <location evidence="5">Cell junction</location>
        <location evidence="5">Focal adhesion</location>
    </subcellularLocation>
    <subcellularLocation>
        <location evidence="4">Cytoplasm</location>
        <location evidence="4">Cytoskeleton</location>
    </subcellularLocation>
    <subcellularLocation>
        <location evidence="22">Cytoplasm</location>
        <location evidence="22">Myofibril</location>
        <location evidence="22">Sarcomere</location>
        <location evidence="22">M line</location>
    </subcellularLocation>
</comment>
<keyword evidence="9" id="KW-0597">Phosphoprotein</keyword>
<keyword evidence="13" id="KW-0677">Repeat</keyword>
<dbReference type="Gene3D" id="3.90.440.10">
    <property type="entry name" value="Nitric Oxide Synthase,Heme Domain,Chain A domain 2"/>
    <property type="match status" value="1"/>
</dbReference>
<dbReference type="SUPFAM" id="SSF56512">
    <property type="entry name" value="Nitric oxide (NO) synthase oxygenase domain"/>
    <property type="match status" value="1"/>
</dbReference>
<evidence type="ECO:0000256" key="2">
    <source>
        <dbReference type="ARBA" id="ARBA00001970"/>
    </source>
</evidence>
<keyword evidence="15" id="KW-0521">NADP</keyword>
<keyword evidence="12 23" id="KW-0479">Metal-binding</keyword>
<dbReference type="PROSITE" id="PS50902">
    <property type="entry name" value="FLAVODOXIN_LIKE"/>
    <property type="match status" value="1"/>
</dbReference>
<dbReference type="OrthoDB" id="15567at2759"/>
<dbReference type="InterPro" id="IPR001781">
    <property type="entry name" value="Znf_LIM"/>
</dbReference>
<keyword evidence="10" id="KW-0349">Heme</keyword>
<evidence type="ECO:0000256" key="19">
    <source>
        <dbReference type="ARBA" id="ARBA00023004"/>
    </source>
</evidence>
<evidence type="ECO:0000256" key="12">
    <source>
        <dbReference type="ARBA" id="ARBA00022723"/>
    </source>
</evidence>
<dbReference type="InterPro" id="IPR044944">
    <property type="entry name" value="NOS_dom_3"/>
</dbReference>
<feature type="domain" description="LIM zinc-binding" evidence="25">
    <location>
        <begin position="421"/>
        <end position="480"/>
    </location>
</feature>
<keyword evidence="21" id="KW-0206">Cytoskeleton</keyword>
<evidence type="ECO:0000256" key="1">
    <source>
        <dbReference type="ARBA" id="ARBA00001917"/>
    </source>
</evidence>
<dbReference type="InterPro" id="IPR004030">
    <property type="entry name" value="NOS_N"/>
</dbReference>
<feature type="non-terminal residue" evidence="27">
    <location>
        <position position="972"/>
    </location>
</feature>
<evidence type="ECO:0000256" key="13">
    <source>
        <dbReference type="ARBA" id="ARBA00022737"/>
    </source>
</evidence>
<keyword evidence="18" id="KW-0560">Oxidoreductase</keyword>
<feature type="domain" description="Flavodoxin-like" evidence="26">
    <location>
        <begin position="851"/>
        <end position="972"/>
    </location>
</feature>
<feature type="region of interest" description="Disordered" evidence="24">
    <location>
        <begin position="146"/>
        <end position="182"/>
    </location>
</feature>
<proteinExistence type="inferred from homology"/>
<dbReference type="PROSITE" id="PS00478">
    <property type="entry name" value="LIM_DOMAIN_1"/>
    <property type="match status" value="2"/>
</dbReference>
<keyword evidence="11" id="KW-0285">Flavoprotein</keyword>
<dbReference type="Proteomes" id="UP000728032">
    <property type="component" value="Unassembled WGS sequence"/>
</dbReference>
<evidence type="ECO:0000259" key="25">
    <source>
        <dbReference type="PROSITE" id="PS50023"/>
    </source>
</evidence>
<evidence type="ECO:0000256" key="5">
    <source>
        <dbReference type="ARBA" id="ARBA00004246"/>
    </source>
</evidence>
<dbReference type="FunFam" id="2.10.110.10:FF:000012">
    <property type="entry name" value="Paxillin isoform 1"/>
    <property type="match status" value="1"/>
</dbReference>
<feature type="domain" description="LIM zinc-binding" evidence="25">
    <location>
        <begin position="363"/>
        <end position="420"/>
    </location>
</feature>
<gene>
    <name evidence="27" type="ORF">ONB1V03_LOCUS1070</name>
</gene>
<dbReference type="InterPro" id="IPR008254">
    <property type="entry name" value="Flavodoxin/NO_synth"/>
</dbReference>
<accession>A0A7R9LAB9</accession>
<name>A0A7R9LAB9_9ACAR</name>
<evidence type="ECO:0000256" key="23">
    <source>
        <dbReference type="PROSITE-ProRule" id="PRU00125"/>
    </source>
</evidence>
<feature type="compositionally biased region" description="Polar residues" evidence="24">
    <location>
        <begin position="207"/>
        <end position="216"/>
    </location>
</feature>
<dbReference type="EC" id="1.14.13.39" evidence="7"/>
<dbReference type="FunFam" id="2.10.110.10:FF:000009">
    <property type="entry name" value="Paxillin isoform 1"/>
    <property type="match status" value="1"/>
</dbReference>
<dbReference type="FunFam" id="2.10.110.10:FF:000008">
    <property type="entry name" value="Paxillin isoform 1"/>
    <property type="match status" value="1"/>
</dbReference>
<keyword evidence="11" id="KW-0288">FMN</keyword>
<keyword evidence="8" id="KW-0963">Cytoplasm</keyword>
<evidence type="ECO:0000256" key="4">
    <source>
        <dbReference type="ARBA" id="ARBA00004245"/>
    </source>
</evidence>
<reference evidence="27" key="1">
    <citation type="submission" date="2020-11" db="EMBL/GenBank/DDBJ databases">
        <authorList>
            <person name="Tran Van P."/>
        </authorList>
    </citation>
    <scope>NUCLEOTIDE SEQUENCE</scope>
</reference>
<dbReference type="EMBL" id="OC914971">
    <property type="protein sequence ID" value="CAD7637871.1"/>
    <property type="molecule type" value="Genomic_DNA"/>
</dbReference>
<dbReference type="Gene3D" id="3.90.1230.10">
    <property type="entry name" value="Nitric Oxide Synthase, Chain A, domain 3"/>
    <property type="match status" value="1"/>
</dbReference>
<dbReference type="PANTHER" id="PTHR43410">
    <property type="entry name" value="NITRIC OXIDE SYNTHASE OXYGENASE"/>
    <property type="match status" value="1"/>
</dbReference>
<dbReference type="InterPro" id="IPR044943">
    <property type="entry name" value="NOS_dom_1"/>
</dbReference>
<dbReference type="GO" id="GO:0055120">
    <property type="term" value="C:striated muscle dense body"/>
    <property type="evidence" value="ECO:0007669"/>
    <property type="project" value="UniProtKB-ARBA"/>
</dbReference>
<keyword evidence="20 23" id="KW-0440">LIM domain</keyword>
<dbReference type="PROSITE" id="PS50023">
    <property type="entry name" value="LIM_DOMAIN_2"/>
    <property type="match status" value="4"/>
</dbReference>
<dbReference type="CDD" id="cd09338">
    <property type="entry name" value="LIM3_Paxillin_like"/>
    <property type="match status" value="1"/>
</dbReference>
<dbReference type="Pfam" id="PF02898">
    <property type="entry name" value="NO_synthase"/>
    <property type="match status" value="1"/>
</dbReference>
<dbReference type="InterPro" id="IPR044940">
    <property type="entry name" value="NOS_dom_2"/>
</dbReference>
<evidence type="ECO:0000256" key="24">
    <source>
        <dbReference type="SAM" id="MobiDB-lite"/>
    </source>
</evidence>
<keyword evidence="14 23" id="KW-0862">Zinc</keyword>
<dbReference type="PANTHER" id="PTHR43410:SF1">
    <property type="entry name" value="NITRIC OXIDE SYNTHASE"/>
    <property type="match status" value="1"/>
</dbReference>
<organism evidence="27">
    <name type="scientific">Oppiella nova</name>
    <dbReference type="NCBI Taxonomy" id="334625"/>
    <lineage>
        <taxon>Eukaryota</taxon>
        <taxon>Metazoa</taxon>
        <taxon>Ecdysozoa</taxon>
        <taxon>Arthropoda</taxon>
        <taxon>Chelicerata</taxon>
        <taxon>Arachnida</taxon>
        <taxon>Acari</taxon>
        <taxon>Acariformes</taxon>
        <taxon>Sarcoptiformes</taxon>
        <taxon>Oribatida</taxon>
        <taxon>Brachypylina</taxon>
        <taxon>Oppioidea</taxon>
        <taxon>Oppiidae</taxon>
        <taxon>Oppiella</taxon>
    </lineage>
</organism>
<feature type="domain" description="LIM zinc-binding" evidence="25">
    <location>
        <begin position="303"/>
        <end position="362"/>
    </location>
</feature>
<dbReference type="EMBL" id="CAJPVJ010000146">
    <property type="protein sequence ID" value="CAG2161463.1"/>
    <property type="molecule type" value="Genomic_DNA"/>
</dbReference>
<evidence type="ECO:0000256" key="6">
    <source>
        <dbReference type="ARBA" id="ARBA00006267"/>
    </source>
</evidence>
<evidence type="ECO:0000256" key="11">
    <source>
        <dbReference type="ARBA" id="ARBA00022643"/>
    </source>
</evidence>